<keyword evidence="1" id="KW-0805">Transcription regulation</keyword>
<protein>
    <recommendedName>
        <fullName evidence="4">HTH deoR-type domain-containing protein</fullName>
    </recommendedName>
</protein>
<dbReference type="PANTHER" id="PTHR30363">
    <property type="entry name" value="HTH-TYPE TRANSCRIPTIONAL REGULATOR SRLR-RELATED"/>
    <property type="match status" value="1"/>
</dbReference>
<organism evidence="5">
    <name type="scientific">freshwater metagenome</name>
    <dbReference type="NCBI Taxonomy" id="449393"/>
    <lineage>
        <taxon>unclassified sequences</taxon>
        <taxon>metagenomes</taxon>
        <taxon>ecological metagenomes</taxon>
    </lineage>
</organism>
<dbReference type="InterPro" id="IPR050313">
    <property type="entry name" value="Carb_Metab_HTH_regulators"/>
</dbReference>
<gene>
    <name evidence="5" type="ORF">GM51_15590</name>
</gene>
<keyword evidence="2" id="KW-0238">DNA-binding</keyword>
<evidence type="ECO:0000256" key="1">
    <source>
        <dbReference type="ARBA" id="ARBA00023015"/>
    </source>
</evidence>
<accession>A0A094PTN0</accession>
<dbReference type="PROSITE" id="PS00894">
    <property type="entry name" value="HTH_DEOR_1"/>
    <property type="match status" value="1"/>
</dbReference>
<dbReference type="SUPFAM" id="SSF100950">
    <property type="entry name" value="NagB/RpiA/CoA transferase-like"/>
    <property type="match status" value="1"/>
</dbReference>
<dbReference type="InterPro" id="IPR037171">
    <property type="entry name" value="NagB/RpiA_transferase-like"/>
</dbReference>
<dbReference type="EMBL" id="JNSL01000124">
    <property type="protein sequence ID" value="KGA15125.1"/>
    <property type="molecule type" value="Genomic_DNA"/>
</dbReference>
<dbReference type="SMART" id="SM01134">
    <property type="entry name" value="DeoRC"/>
    <property type="match status" value="1"/>
</dbReference>
<dbReference type="Pfam" id="PF08220">
    <property type="entry name" value="HTH_DeoR"/>
    <property type="match status" value="1"/>
</dbReference>
<evidence type="ECO:0000259" key="4">
    <source>
        <dbReference type="PROSITE" id="PS51000"/>
    </source>
</evidence>
<dbReference type="GO" id="GO:0003677">
    <property type="term" value="F:DNA binding"/>
    <property type="evidence" value="ECO:0007669"/>
    <property type="project" value="UniProtKB-KW"/>
</dbReference>
<dbReference type="GO" id="GO:0003700">
    <property type="term" value="F:DNA-binding transcription factor activity"/>
    <property type="evidence" value="ECO:0007669"/>
    <property type="project" value="InterPro"/>
</dbReference>
<dbReference type="Gene3D" id="3.40.50.1360">
    <property type="match status" value="1"/>
</dbReference>
<sequence length="264" mass="28067">MSRQDRLSRILELVVEKGAVDVDYAAAALEVSTATIRRDFDSLAKRQLLSRTHGGAVATGGSLGLPLTFKVAKDDEVKQRIAAAAAQMVSRHDVIGFNGGTTTTAVARAIVANPDFAPGDPSDSQPALTVVTNALNIATELTVRFQIKIVVTGGVARQQAFELTGPFAEEVLKEVNIDIAFIGVDALDSFIGAAATHEDEARVNRQLVSRARKVVVVTDSSKFKKRAFASICSLNDIDVLITDNGVDPKTVEEIRAAGVEIVLV</sequence>
<comment type="caution">
    <text evidence="5">The sequence shown here is derived from an EMBL/GenBank/DDBJ whole genome shotgun (WGS) entry which is preliminary data.</text>
</comment>
<dbReference type="SMART" id="SM00420">
    <property type="entry name" value="HTH_DEOR"/>
    <property type="match status" value="1"/>
</dbReference>
<dbReference type="InterPro" id="IPR036390">
    <property type="entry name" value="WH_DNA-bd_sf"/>
</dbReference>
<dbReference type="PANTHER" id="PTHR30363:SF44">
    <property type="entry name" value="AGA OPERON TRANSCRIPTIONAL REPRESSOR-RELATED"/>
    <property type="match status" value="1"/>
</dbReference>
<dbReference type="PRINTS" id="PR00037">
    <property type="entry name" value="HTHLACR"/>
</dbReference>
<dbReference type="Pfam" id="PF00455">
    <property type="entry name" value="DeoRC"/>
    <property type="match status" value="1"/>
</dbReference>
<evidence type="ECO:0000256" key="3">
    <source>
        <dbReference type="ARBA" id="ARBA00023163"/>
    </source>
</evidence>
<dbReference type="InterPro" id="IPR014036">
    <property type="entry name" value="DeoR-like_C"/>
</dbReference>
<feature type="domain" description="HTH deoR-type" evidence="4">
    <location>
        <begin position="3"/>
        <end position="58"/>
    </location>
</feature>
<reference evidence="5" key="1">
    <citation type="submission" date="2014-06" db="EMBL/GenBank/DDBJ databases">
        <title>Key roles for freshwater Actinobacteria revealed by deep metagenomic sequencing.</title>
        <authorList>
            <person name="Ghai R."/>
            <person name="Mizuno C.M."/>
            <person name="Picazo A."/>
            <person name="Camacho A."/>
            <person name="Rodriguez-Valera F."/>
        </authorList>
    </citation>
    <scope>NUCLEOTIDE SEQUENCE</scope>
</reference>
<dbReference type="InterPro" id="IPR018356">
    <property type="entry name" value="Tscrpt_reg_HTH_DeoR_CS"/>
</dbReference>
<name>A0A094PTN0_9ZZZZ</name>
<dbReference type="SUPFAM" id="SSF46785">
    <property type="entry name" value="Winged helix' DNA-binding domain"/>
    <property type="match status" value="1"/>
</dbReference>
<dbReference type="AlphaFoldDB" id="A0A094PTN0"/>
<keyword evidence="3" id="KW-0804">Transcription</keyword>
<proteinExistence type="predicted"/>
<dbReference type="PROSITE" id="PS51000">
    <property type="entry name" value="HTH_DEOR_2"/>
    <property type="match status" value="1"/>
</dbReference>
<evidence type="ECO:0000256" key="2">
    <source>
        <dbReference type="ARBA" id="ARBA00023125"/>
    </source>
</evidence>
<evidence type="ECO:0000313" key="5">
    <source>
        <dbReference type="EMBL" id="KGA15125.1"/>
    </source>
</evidence>
<dbReference type="InterPro" id="IPR001034">
    <property type="entry name" value="DeoR_HTH"/>
</dbReference>